<name>A0A8S1JAG5_9CHLO</name>
<dbReference type="Proteomes" id="UP000708148">
    <property type="component" value="Unassembled WGS sequence"/>
</dbReference>
<accession>A0A8S1JAG5</accession>
<feature type="region of interest" description="Disordered" evidence="1">
    <location>
        <begin position="1"/>
        <end position="46"/>
    </location>
</feature>
<dbReference type="AlphaFoldDB" id="A0A8S1JAG5"/>
<evidence type="ECO:0000313" key="3">
    <source>
        <dbReference type="Proteomes" id="UP000708148"/>
    </source>
</evidence>
<reference evidence="2" key="1">
    <citation type="submission" date="2020-12" db="EMBL/GenBank/DDBJ databases">
        <authorList>
            <person name="Iha C."/>
        </authorList>
    </citation>
    <scope>NUCLEOTIDE SEQUENCE</scope>
</reference>
<feature type="compositionally biased region" description="Low complexity" evidence="1">
    <location>
        <begin position="21"/>
        <end position="32"/>
    </location>
</feature>
<sequence>MPAVSSYREAGDRSERRCPTASGRGSSMSRSAIPKGASAPEGDASPFDAMRLLPLEVGGDCETWLCAPEEVRGGLECWPVDIDDDGDSFDDTESVSSVSVECGEFEHLMDIASWDGPGSDGEDDQLVFPMDCSSDDMVWLLGGSEDRPRAPGSNVDLLFPAGCSDMDKDWLTRAASLSDMDWLVPAQDGQKFLDSQESF</sequence>
<gene>
    <name evidence="2" type="ORF">OSTQU699_LOCUS9458</name>
</gene>
<comment type="caution">
    <text evidence="2">The sequence shown here is derived from an EMBL/GenBank/DDBJ whole genome shotgun (WGS) entry which is preliminary data.</text>
</comment>
<organism evidence="2 3">
    <name type="scientific">Ostreobium quekettii</name>
    <dbReference type="NCBI Taxonomy" id="121088"/>
    <lineage>
        <taxon>Eukaryota</taxon>
        <taxon>Viridiplantae</taxon>
        <taxon>Chlorophyta</taxon>
        <taxon>core chlorophytes</taxon>
        <taxon>Ulvophyceae</taxon>
        <taxon>TCBD clade</taxon>
        <taxon>Bryopsidales</taxon>
        <taxon>Ostreobineae</taxon>
        <taxon>Ostreobiaceae</taxon>
        <taxon>Ostreobium</taxon>
    </lineage>
</organism>
<evidence type="ECO:0000256" key="1">
    <source>
        <dbReference type="SAM" id="MobiDB-lite"/>
    </source>
</evidence>
<evidence type="ECO:0000313" key="2">
    <source>
        <dbReference type="EMBL" id="CAD7704101.1"/>
    </source>
</evidence>
<dbReference type="EMBL" id="CAJHUC010002635">
    <property type="protein sequence ID" value="CAD7704101.1"/>
    <property type="molecule type" value="Genomic_DNA"/>
</dbReference>
<proteinExistence type="predicted"/>
<protein>
    <submittedName>
        <fullName evidence="2">Uncharacterized protein</fullName>
    </submittedName>
</protein>
<keyword evidence="3" id="KW-1185">Reference proteome</keyword>
<feature type="compositionally biased region" description="Basic and acidic residues" evidence="1">
    <location>
        <begin position="9"/>
        <end position="18"/>
    </location>
</feature>